<dbReference type="EMBL" id="DYVX01000003">
    <property type="protein sequence ID" value="HJF90857.1"/>
    <property type="molecule type" value="Genomic_DNA"/>
</dbReference>
<dbReference type="PANTHER" id="PTHR30572:SF18">
    <property type="entry name" value="ABC-TYPE MACROLIDE FAMILY EXPORT SYSTEM PERMEASE COMPONENT 2"/>
    <property type="match status" value="1"/>
</dbReference>
<feature type="transmembrane region" description="Helical" evidence="6">
    <location>
        <begin position="21"/>
        <end position="44"/>
    </location>
</feature>
<keyword evidence="4 6" id="KW-1133">Transmembrane helix</keyword>
<evidence type="ECO:0000313" key="10">
    <source>
        <dbReference type="Proteomes" id="UP000717835"/>
    </source>
</evidence>
<feature type="domain" description="ABC3 transporter permease C-terminal" evidence="7">
    <location>
        <begin position="315"/>
        <end position="440"/>
    </location>
</feature>
<dbReference type="RefSeq" id="WP_276825555.1">
    <property type="nucleotide sequence ID" value="NZ_DYVX01000003.1"/>
</dbReference>
<feature type="domain" description="MacB-like periplasmic core" evidence="8">
    <location>
        <begin position="26"/>
        <end position="274"/>
    </location>
</feature>
<reference evidence="9" key="1">
    <citation type="journal article" date="2021" name="PeerJ">
        <title>Extensive microbial diversity within the chicken gut microbiome revealed by metagenomics and culture.</title>
        <authorList>
            <person name="Gilroy R."/>
            <person name="Ravi A."/>
            <person name="Getino M."/>
            <person name="Pursley I."/>
            <person name="Horton D.L."/>
            <person name="Alikhan N.F."/>
            <person name="Baker D."/>
            <person name="Gharbi K."/>
            <person name="Hall N."/>
            <person name="Watson M."/>
            <person name="Adriaenssens E.M."/>
            <person name="Foster-Nyarko E."/>
            <person name="Jarju S."/>
            <person name="Secka A."/>
            <person name="Antonio M."/>
            <person name="Oren A."/>
            <person name="Chaudhuri R.R."/>
            <person name="La Ragione R."/>
            <person name="Hildebrand F."/>
            <person name="Pallen M.J."/>
        </authorList>
    </citation>
    <scope>NUCLEOTIDE SEQUENCE</scope>
    <source>
        <strain evidence="9">CHK55-1828</strain>
    </source>
</reference>
<comment type="subcellular location">
    <subcellularLocation>
        <location evidence="1">Cell membrane</location>
        <topology evidence="1">Multi-pass membrane protein</topology>
    </subcellularLocation>
</comment>
<evidence type="ECO:0000256" key="5">
    <source>
        <dbReference type="ARBA" id="ARBA00023136"/>
    </source>
</evidence>
<evidence type="ECO:0000256" key="1">
    <source>
        <dbReference type="ARBA" id="ARBA00004651"/>
    </source>
</evidence>
<dbReference type="PANTHER" id="PTHR30572">
    <property type="entry name" value="MEMBRANE COMPONENT OF TRANSPORTER-RELATED"/>
    <property type="match status" value="1"/>
</dbReference>
<dbReference type="AlphaFoldDB" id="A0A921HUW4"/>
<dbReference type="GO" id="GO:0005886">
    <property type="term" value="C:plasma membrane"/>
    <property type="evidence" value="ECO:0007669"/>
    <property type="project" value="UniProtKB-SubCell"/>
</dbReference>
<evidence type="ECO:0000256" key="6">
    <source>
        <dbReference type="SAM" id="Phobius"/>
    </source>
</evidence>
<comment type="caution">
    <text evidence="9">The sequence shown here is derived from an EMBL/GenBank/DDBJ whole genome shotgun (WGS) entry which is preliminary data.</text>
</comment>
<evidence type="ECO:0000256" key="4">
    <source>
        <dbReference type="ARBA" id="ARBA00022989"/>
    </source>
</evidence>
<sequence>MKHSLLHNLHSYFRLLGQHRFYTTVCVVGTAVTIAFIMVVVMVYDFRTANVAPETRRSRLIYNDGAQCMRPDGTNMWGYRGLGPTAFHALLDSLPGVDELTFHGGLSNALCSLPASSDRHSVLLRPVSANWFDFFSYHFVAGRPFTRSEYDAGQAAFEPADDEWRETRSRNDGVIRRFIVISEHLARQLFGGADEAVGKQLLLDFQQARVVGVVSDVSSIFQTAYADVWEPFTLTNEENLSPATDTGGLIGYRYSVLHLSPGTSAAQVRAEVNRRMEQLNSQGLEYVLKDPRLYTHTEYTFFRGSSIDARLVYALLLIVLLVVPAVGISGLVHAQMQSRLGEIAIRKAYGASNANIIGHLFAESLGTTLIGGVLGYALSCLLVVAGSTWLFGMGGVRIEGIALGGDLLLRPGLFLVVLAVCLVFNALSTLLPAWMAVHRSISYTLTGGE</sequence>
<dbReference type="Pfam" id="PF12704">
    <property type="entry name" value="MacB_PCD"/>
    <property type="match status" value="1"/>
</dbReference>
<reference evidence="9" key="2">
    <citation type="submission" date="2021-09" db="EMBL/GenBank/DDBJ databases">
        <authorList>
            <person name="Gilroy R."/>
        </authorList>
    </citation>
    <scope>NUCLEOTIDE SEQUENCE</scope>
    <source>
        <strain evidence="9">CHK55-1828</strain>
    </source>
</reference>
<accession>A0A921HUW4</accession>
<name>A0A921HUW4_9BACT</name>
<dbReference type="GO" id="GO:0022857">
    <property type="term" value="F:transmembrane transporter activity"/>
    <property type="evidence" value="ECO:0007669"/>
    <property type="project" value="TreeGrafter"/>
</dbReference>
<dbReference type="InterPro" id="IPR025857">
    <property type="entry name" value="MacB_PCD"/>
</dbReference>
<dbReference type="Pfam" id="PF02687">
    <property type="entry name" value="FtsX"/>
    <property type="match status" value="1"/>
</dbReference>
<feature type="transmembrane region" description="Helical" evidence="6">
    <location>
        <begin position="412"/>
        <end position="437"/>
    </location>
</feature>
<evidence type="ECO:0000313" key="9">
    <source>
        <dbReference type="EMBL" id="HJF90857.1"/>
    </source>
</evidence>
<proteinExistence type="predicted"/>
<feature type="transmembrane region" description="Helical" evidence="6">
    <location>
        <begin position="369"/>
        <end position="392"/>
    </location>
</feature>
<evidence type="ECO:0000256" key="2">
    <source>
        <dbReference type="ARBA" id="ARBA00022475"/>
    </source>
</evidence>
<organism evidence="9 10">
    <name type="scientific">Mediterranea massiliensis</name>
    <dbReference type="NCBI Taxonomy" id="1841865"/>
    <lineage>
        <taxon>Bacteria</taxon>
        <taxon>Pseudomonadati</taxon>
        <taxon>Bacteroidota</taxon>
        <taxon>Bacteroidia</taxon>
        <taxon>Bacteroidales</taxon>
        <taxon>Bacteroidaceae</taxon>
        <taxon>Mediterranea</taxon>
    </lineage>
</organism>
<dbReference type="Proteomes" id="UP000717835">
    <property type="component" value="Unassembled WGS sequence"/>
</dbReference>
<keyword evidence="3 6" id="KW-0812">Transmembrane</keyword>
<dbReference type="InterPro" id="IPR050250">
    <property type="entry name" value="Macrolide_Exporter_MacB"/>
</dbReference>
<evidence type="ECO:0000256" key="3">
    <source>
        <dbReference type="ARBA" id="ARBA00022692"/>
    </source>
</evidence>
<feature type="transmembrane region" description="Helical" evidence="6">
    <location>
        <begin position="311"/>
        <end position="332"/>
    </location>
</feature>
<evidence type="ECO:0000259" key="8">
    <source>
        <dbReference type="Pfam" id="PF12704"/>
    </source>
</evidence>
<keyword evidence="2" id="KW-1003">Cell membrane</keyword>
<evidence type="ECO:0000259" key="7">
    <source>
        <dbReference type="Pfam" id="PF02687"/>
    </source>
</evidence>
<gene>
    <name evidence="9" type="ORF">K8W02_00505</name>
</gene>
<protein>
    <submittedName>
        <fullName evidence="9">ABC transporter permease</fullName>
    </submittedName>
</protein>
<keyword evidence="5 6" id="KW-0472">Membrane</keyword>
<dbReference type="InterPro" id="IPR003838">
    <property type="entry name" value="ABC3_permease_C"/>
</dbReference>